<keyword evidence="2" id="KW-1185">Reference proteome</keyword>
<reference evidence="1" key="1">
    <citation type="journal article" date="2020" name="Int. J. Syst. Evol. Microbiol.">
        <title>Aquipluma nitroreducens gen. nov. sp. nov., a novel facultatively anaerobic bacterium isolated from a freshwater lake.</title>
        <authorList>
            <person name="Watanabe M."/>
            <person name="Kojima H."/>
            <person name="Fukui M."/>
        </authorList>
    </citation>
    <scope>NUCLEOTIDE SEQUENCE</scope>
    <source>
        <strain evidence="1">MeG22</strain>
    </source>
</reference>
<name>A0A5K7S869_9BACT</name>
<dbReference type="EMBL" id="AP018694">
    <property type="protein sequence ID" value="BBE17726.1"/>
    <property type="molecule type" value="Genomic_DNA"/>
</dbReference>
<dbReference type="KEGG" id="anf:AQPE_1883"/>
<accession>A0A5K7S869</accession>
<protein>
    <submittedName>
        <fullName evidence="1">Uncharacterized protein</fullName>
    </submittedName>
</protein>
<evidence type="ECO:0000313" key="2">
    <source>
        <dbReference type="Proteomes" id="UP001193389"/>
    </source>
</evidence>
<gene>
    <name evidence="1" type="ORF">AQPE_1883</name>
</gene>
<dbReference type="Proteomes" id="UP001193389">
    <property type="component" value="Chromosome"/>
</dbReference>
<proteinExistence type="predicted"/>
<organism evidence="1 2">
    <name type="scientific">Aquipluma nitroreducens</name>
    <dbReference type="NCBI Taxonomy" id="2010828"/>
    <lineage>
        <taxon>Bacteria</taxon>
        <taxon>Pseudomonadati</taxon>
        <taxon>Bacteroidota</taxon>
        <taxon>Bacteroidia</taxon>
        <taxon>Marinilabiliales</taxon>
        <taxon>Prolixibacteraceae</taxon>
        <taxon>Aquipluma</taxon>
    </lineage>
</organism>
<evidence type="ECO:0000313" key="1">
    <source>
        <dbReference type="EMBL" id="BBE17726.1"/>
    </source>
</evidence>
<sequence>MREGRYCQEHRSAINKGFNESDSFLLNKEYSMSILTLKEAYYKTTELQETSCAQCAELFRCTITRSLESIYNDLRRMTEGFFGTKRYQSSYELVCSVLAEIKKEN</sequence>
<dbReference type="AlphaFoldDB" id="A0A5K7S869"/>